<name>A0A6F9Y2B5_9LACO</name>
<evidence type="ECO:0008006" key="3">
    <source>
        <dbReference type="Google" id="ProtNLM"/>
    </source>
</evidence>
<protein>
    <recommendedName>
        <fullName evidence="3">WxL domain-containing protein</fullName>
    </recommendedName>
</protein>
<comment type="caution">
    <text evidence="1">The sequence shown here is derived from an EMBL/GenBank/DDBJ whole genome shotgun (WGS) entry which is preliminary data.</text>
</comment>
<gene>
    <name evidence="1" type="ORF">HF863_04915</name>
</gene>
<accession>A0A6F9Y2B5</accession>
<organism evidence="1 2">
    <name type="scientific">Ligilactobacillus agilis</name>
    <dbReference type="NCBI Taxonomy" id="1601"/>
    <lineage>
        <taxon>Bacteria</taxon>
        <taxon>Bacillati</taxon>
        <taxon>Bacillota</taxon>
        <taxon>Bacilli</taxon>
        <taxon>Lactobacillales</taxon>
        <taxon>Lactobacillaceae</taxon>
        <taxon>Ligilactobacillus</taxon>
    </lineage>
</organism>
<dbReference type="RefSeq" id="WP_170091501.1">
    <property type="nucleotide sequence ID" value="NZ_BLAO01000087.1"/>
</dbReference>
<sequence length="183" mass="19425">MKNKVITGLLGFLVVLGMATPALADEETGNVYHNGNTTELRGEEVVGSKDTSNEVQTATTSVTTDNADSHYMVSIPAAANIKFNVVNTTIGELKITGNIKDSKQVHVSVTKDTFRNGNSTMDFSVATENDGAPLTNFDANSAEAKAGKHTPLVVHIDRTEWDQAVAGVYTGHITFKAALADAQ</sequence>
<proteinExistence type="predicted"/>
<evidence type="ECO:0000313" key="1">
    <source>
        <dbReference type="EMBL" id="NME42106.1"/>
    </source>
</evidence>
<dbReference type="EMBL" id="JABAFP010000014">
    <property type="protein sequence ID" value="NME42106.1"/>
    <property type="molecule type" value="Genomic_DNA"/>
</dbReference>
<evidence type="ECO:0000313" key="2">
    <source>
        <dbReference type="Proteomes" id="UP000563853"/>
    </source>
</evidence>
<dbReference type="AlphaFoldDB" id="A0A6F9Y2B5"/>
<dbReference type="Proteomes" id="UP000563853">
    <property type="component" value="Unassembled WGS sequence"/>
</dbReference>
<reference evidence="1 2" key="1">
    <citation type="submission" date="2020-04" db="EMBL/GenBank/DDBJ databases">
        <authorList>
            <person name="Hitch T.C.A."/>
            <person name="Wylensek D."/>
            <person name="Clavel T."/>
        </authorList>
    </citation>
    <scope>NUCLEOTIDE SEQUENCE [LARGE SCALE GENOMIC DNA]</scope>
    <source>
        <strain evidence="1 2">WCA-389-WT-5H1</strain>
    </source>
</reference>